<dbReference type="SMART" id="SM00331">
    <property type="entry name" value="PP2C_SIG"/>
    <property type="match status" value="1"/>
</dbReference>
<name>A0A1T4PGP4_9FIRM</name>
<organism evidence="2 3">
    <name type="scientific">Carboxydocella sporoproducens DSM 16521</name>
    <dbReference type="NCBI Taxonomy" id="1121270"/>
    <lineage>
        <taxon>Bacteria</taxon>
        <taxon>Bacillati</taxon>
        <taxon>Bacillota</taxon>
        <taxon>Clostridia</taxon>
        <taxon>Eubacteriales</taxon>
        <taxon>Clostridiales Family XVI. Incertae Sedis</taxon>
        <taxon>Carboxydocella</taxon>
    </lineage>
</organism>
<dbReference type="InterPro" id="IPR039248">
    <property type="entry name" value="Ptase_RsbX"/>
</dbReference>
<dbReference type="PANTHER" id="PTHR35801">
    <property type="entry name" value="PHOSPHOSERINE PHOSPHATASE RSBX"/>
    <property type="match status" value="1"/>
</dbReference>
<dbReference type="InterPro" id="IPR036457">
    <property type="entry name" value="PPM-type-like_dom_sf"/>
</dbReference>
<dbReference type="AlphaFoldDB" id="A0A1T4PGP4"/>
<dbReference type="SUPFAM" id="SSF81606">
    <property type="entry name" value="PP2C-like"/>
    <property type="match status" value="1"/>
</dbReference>
<evidence type="ECO:0000259" key="1">
    <source>
        <dbReference type="SMART" id="SM00331"/>
    </source>
</evidence>
<dbReference type="Proteomes" id="UP000189933">
    <property type="component" value="Unassembled WGS sequence"/>
</dbReference>
<dbReference type="EMBL" id="FUXM01000011">
    <property type="protein sequence ID" value="SJZ90753.1"/>
    <property type="molecule type" value="Genomic_DNA"/>
</dbReference>
<protein>
    <submittedName>
        <fullName evidence="2">Stage II sporulation protein E (SpoIIE)</fullName>
    </submittedName>
</protein>
<accession>A0A1T4PGP4</accession>
<gene>
    <name evidence="2" type="ORF">SAMN02745885_01278</name>
</gene>
<dbReference type="Gene3D" id="3.60.40.10">
    <property type="entry name" value="PPM-type phosphatase domain"/>
    <property type="match status" value="1"/>
</dbReference>
<dbReference type="InterPro" id="IPR001932">
    <property type="entry name" value="PPM-type_phosphatase-like_dom"/>
</dbReference>
<evidence type="ECO:0000313" key="2">
    <source>
        <dbReference type="EMBL" id="SJZ90753.1"/>
    </source>
</evidence>
<reference evidence="3" key="1">
    <citation type="submission" date="2017-02" db="EMBL/GenBank/DDBJ databases">
        <authorList>
            <person name="Varghese N."/>
            <person name="Submissions S."/>
        </authorList>
    </citation>
    <scope>NUCLEOTIDE SEQUENCE [LARGE SCALE GENOMIC DNA]</scope>
    <source>
        <strain evidence="3">DSM 16521</strain>
    </source>
</reference>
<dbReference type="RefSeq" id="WP_200803475.1">
    <property type="nucleotide sequence ID" value="NZ_FUXM01000011.1"/>
</dbReference>
<keyword evidence="3" id="KW-1185">Reference proteome</keyword>
<dbReference type="Pfam" id="PF07228">
    <property type="entry name" value="SpoIIE"/>
    <property type="match status" value="1"/>
</dbReference>
<dbReference type="PANTHER" id="PTHR35801:SF1">
    <property type="entry name" value="PHOSPHOSERINE PHOSPHATASE RSBX"/>
    <property type="match status" value="1"/>
</dbReference>
<feature type="domain" description="PPM-type phosphatase" evidence="1">
    <location>
        <begin position="3"/>
        <end position="217"/>
    </location>
</feature>
<evidence type="ECO:0000313" key="3">
    <source>
        <dbReference type="Proteomes" id="UP000189933"/>
    </source>
</evidence>
<sequence>MLEVRIAVRKRPKYASRESGDSVEVVERAKGGLSVIMADGQGSGWAAKGTSNLVVTKAVTLLSEGVRDGAVARAVHDFLYAVKHGRVSAELTLISADLQTRSLLVSRNSHCPVVISGPDGGRILGRDVAPIGVQRTMKPEITELPLVAGLIVLAFTDGVWEAGKRTGQGWDGEDFLHFLRGYEPVDASLIAEHLLTQMEELDQGRPADDMSVVVLTVGEVPEKEWRTLDLSFPVR</sequence>
<proteinExistence type="predicted"/>